<feature type="signal peptide" evidence="6">
    <location>
        <begin position="1"/>
        <end position="21"/>
    </location>
</feature>
<evidence type="ECO:0000259" key="7">
    <source>
        <dbReference type="Pfam" id="PF04234"/>
    </source>
</evidence>
<dbReference type="PANTHER" id="PTHR34820">
    <property type="entry name" value="INNER MEMBRANE PROTEIN YEBZ"/>
    <property type="match status" value="1"/>
</dbReference>
<keyword evidence="9" id="KW-1185">Reference proteome</keyword>
<evidence type="ECO:0000256" key="3">
    <source>
        <dbReference type="ARBA" id="ARBA00022729"/>
    </source>
</evidence>
<feature type="domain" description="CopC" evidence="7">
    <location>
        <begin position="22"/>
        <end position="116"/>
    </location>
</feature>
<organism evidence="8 9">
    <name type="scientific">Amycolatopsis pigmentata</name>
    <dbReference type="NCBI Taxonomy" id="450801"/>
    <lineage>
        <taxon>Bacteria</taxon>
        <taxon>Bacillati</taxon>
        <taxon>Actinomycetota</taxon>
        <taxon>Actinomycetes</taxon>
        <taxon>Pseudonocardiales</taxon>
        <taxon>Pseudonocardiaceae</taxon>
        <taxon>Amycolatopsis</taxon>
    </lineage>
</organism>
<comment type="subcellular location">
    <subcellularLocation>
        <location evidence="1">Cell envelope</location>
    </subcellularLocation>
</comment>
<comment type="caution">
    <text evidence="8">The sequence shown here is derived from an EMBL/GenBank/DDBJ whole genome shotgun (WGS) entry which is preliminary data.</text>
</comment>
<dbReference type="InterPro" id="IPR032694">
    <property type="entry name" value="CopC/D"/>
</dbReference>
<dbReference type="InterPro" id="IPR007348">
    <property type="entry name" value="CopC_dom"/>
</dbReference>
<evidence type="ECO:0000256" key="4">
    <source>
        <dbReference type="ARBA" id="ARBA00023008"/>
    </source>
</evidence>
<dbReference type="RefSeq" id="WP_378266495.1">
    <property type="nucleotide sequence ID" value="NZ_JBHUKR010000007.1"/>
</dbReference>
<sequence length="171" mass="17136">MLATLALTAIAMVTTATPASAHNVLISTDPAKNASLETGPARITLTFDAPVQGGDINQVAVTGPGGTRWAEGSVAINGNVVTAPVRPLGPAGVYTVGFRILSADGHPVEDQYTFTLTKAGNGTPATASAATGTSSSGGSSGVPVWVWVVGAVVLLVIGLTLALRMGRERNS</sequence>
<proteinExistence type="predicted"/>
<dbReference type="Gene3D" id="2.60.40.1220">
    <property type="match status" value="1"/>
</dbReference>
<dbReference type="Pfam" id="PF04234">
    <property type="entry name" value="CopC"/>
    <property type="match status" value="1"/>
</dbReference>
<evidence type="ECO:0000256" key="5">
    <source>
        <dbReference type="SAM" id="Phobius"/>
    </source>
</evidence>
<dbReference type="InterPro" id="IPR014755">
    <property type="entry name" value="Cu-Rt/internalin_Ig-like"/>
</dbReference>
<evidence type="ECO:0000256" key="2">
    <source>
        <dbReference type="ARBA" id="ARBA00022723"/>
    </source>
</evidence>
<keyword evidence="5" id="KW-1133">Transmembrane helix</keyword>
<keyword evidence="5" id="KW-0812">Transmembrane</keyword>
<gene>
    <name evidence="8" type="ORF">ACFSXZ_17245</name>
</gene>
<keyword evidence="3 6" id="KW-0732">Signal</keyword>
<dbReference type="PANTHER" id="PTHR34820:SF4">
    <property type="entry name" value="INNER MEMBRANE PROTEIN YEBZ"/>
    <property type="match status" value="1"/>
</dbReference>
<keyword evidence="2" id="KW-0479">Metal-binding</keyword>
<feature type="transmembrane region" description="Helical" evidence="5">
    <location>
        <begin position="144"/>
        <end position="163"/>
    </location>
</feature>
<dbReference type="EMBL" id="JBHUKR010000007">
    <property type="protein sequence ID" value="MFD2418071.1"/>
    <property type="molecule type" value="Genomic_DNA"/>
</dbReference>
<keyword evidence="4" id="KW-0186">Copper</keyword>
<evidence type="ECO:0000256" key="1">
    <source>
        <dbReference type="ARBA" id="ARBA00004196"/>
    </source>
</evidence>
<dbReference type="InterPro" id="IPR014756">
    <property type="entry name" value="Ig_E-set"/>
</dbReference>
<protein>
    <submittedName>
        <fullName evidence="8">Copper resistance protein CopC</fullName>
    </submittedName>
</protein>
<evidence type="ECO:0000313" key="8">
    <source>
        <dbReference type="EMBL" id="MFD2418071.1"/>
    </source>
</evidence>
<accession>A0ABW5FZC9</accession>
<evidence type="ECO:0000313" key="9">
    <source>
        <dbReference type="Proteomes" id="UP001597417"/>
    </source>
</evidence>
<feature type="chain" id="PRO_5046519468" evidence="6">
    <location>
        <begin position="22"/>
        <end position="171"/>
    </location>
</feature>
<dbReference type="Proteomes" id="UP001597417">
    <property type="component" value="Unassembled WGS sequence"/>
</dbReference>
<evidence type="ECO:0000256" key="6">
    <source>
        <dbReference type="SAM" id="SignalP"/>
    </source>
</evidence>
<dbReference type="SUPFAM" id="SSF81296">
    <property type="entry name" value="E set domains"/>
    <property type="match status" value="1"/>
</dbReference>
<reference evidence="9" key="1">
    <citation type="journal article" date="2019" name="Int. J. Syst. Evol. Microbiol.">
        <title>The Global Catalogue of Microorganisms (GCM) 10K type strain sequencing project: providing services to taxonomists for standard genome sequencing and annotation.</title>
        <authorList>
            <consortium name="The Broad Institute Genomics Platform"/>
            <consortium name="The Broad Institute Genome Sequencing Center for Infectious Disease"/>
            <person name="Wu L."/>
            <person name="Ma J."/>
        </authorList>
    </citation>
    <scope>NUCLEOTIDE SEQUENCE [LARGE SCALE GENOMIC DNA]</scope>
    <source>
        <strain evidence="9">CGMCC 4.7645</strain>
    </source>
</reference>
<name>A0ABW5FZC9_9PSEU</name>
<keyword evidence="5" id="KW-0472">Membrane</keyword>